<reference evidence="3" key="1">
    <citation type="journal article" date="2021" name="PeerJ">
        <title>Extensive microbial diversity within the chicken gut microbiome revealed by metagenomics and culture.</title>
        <authorList>
            <person name="Gilroy R."/>
            <person name="Ravi A."/>
            <person name="Getino M."/>
            <person name="Pursley I."/>
            <person name="Horton D.L."/>
            <person name="Alikhan N.F."/>
            <person name="Baker D."/>
            <person name="Gharbi K."/>
            <person name="Hall N."/>
            <person name="Watson M."/>
            <person name="Adriaenssens E.M."/>
            <person name="Foster-Nyarko E."/>
            <person name="Jarju S."/>
            <person name="Secka A."/>
            <person name="Antonio M."/>
            <person name="Oren A."/>
            <person name="Chaudhuri R.R."/>
            <person name="La Ragione R."/>
            <person name="Hildebrand F."/>
            <person name="Pallen M.J."/>
        </authorList>
    </citation>
    <scope>NUCLEOTIDE SEQUENCE</scope>
    <source>
        <strain evidence="3">ChiHcolR34-3080</strain>
    </source>
</reference>
<accession>A0A9D1QA50</accession>
<proteinExistence type="inferred from homology"/>
<dbReference type="PROSITE" id="PS50902">
    <property type="entry name" value="FLAVODOXIN_LIKE"/>
    <property type="match status" value="1"/>
</dbReference>
<comment type="similarity">
    <text evidence="1">In the N-terminal section; belongs to the zinc metallo-hydrolase group 3 family.</text>
</comment>
<comment type="caution">
    <text evidence="3">The sequence shown here is derived from an EMBL/GenBank/DDBJ whole genome shotgun (WGS) entry which is preliminary data.</text>
</comment>
<name>A0A9D1QA50_9FIRM</name>
<dbReference type="AlphaFoldDB" id="A0A9D1QA50"/>
<dbReference type="GO" id="GO:0010181">
    <property type="term" value="F:FMN binding"/>
    <property type="evidence" value="ECO:0007669"/>
    <property type="project" value="InterPro"/>
</dbReference>
<dbReference type="SUPFAM" id="SSF52218">
    <property type="entry name" value="Flavoproteins"/>
    <property type="match status" value="1"/>
</dbReference>
<evidence type="ECO:0000259" key="2">
    <source>
        <dbReference type="PROSITE" id="PS50902"/>
    </source>
</evidence>
<dbReference type="Gene3D" id="3.60.15.10">
    <property type="entry name" value="Ribonuclease Z/Hydroxyacylglutathione hydrolase-like"/>
    <property type="match status" value="1"/>
</dbReference>
<sequence>MNVYKTRVSDAILGISVNDTEIDLFESQYPVPGGVSYNSYLIRDEKTAVMDTADPRAGDVWMEALEAELAGQAPDYLVVSHVEPDHAGSVARLAARYPDMQVVGNAKTFAYLENFFPGAIAAGRRVTVKDGDTLCLGSHTLHFVFAPMVHWPEVMVSYEEKEKVLFSADGFGRFGVVAEGDSFANWVDDSRRYFLNIVGKYGPQVQALLKKAAGLEISRICPLHGPVLTGDLAPYLSLYDTWSSYKPEDPAAILVASASIHGHTREAAHRMAEKLRAAGASVTEMDLTRTDVSYAVAEAFRCGKMVLACATYDGFLFPPMEAFLTHLKTKNFQNRTAGLLENGMWAPMAGKLMGAALAGMKNITVCEHTVSIRGAAHPCDEAPMDALVSEIIAR</sequence>
<protein>
    <submittedName>
        <fullName evidence="3">FprA family A-type flavoprotein</fullName>
    </submittedName>
</protein>
<dbReference type="Proteomes" id="UP000823933">
    <property type="component" value="Unassembled WGS sequence"/>
</dbReference>
<dbReference type="CDD" id="cd07709">
    <property type="entry name" value="flavodiiron_proteins_MBL-fold"/>
    <property type="match status" value="1"/>
</dbReference>
<dbReference type="GO" id="GO:0016651">
    <property type="term" value="F:oxidoreductase activity, acting on NAD(P)H"/>
    <property type="evidence" value="ECO:0007669"/>
    <property type="project" value="UniProtKB-ARBA"/>
</dbReference>
<organism evidence="3 4">
    <name type="scientific">Candidatus Faecalibacterium intestinigallinarum</name>
    <dbReference type="NCBI Taxonomy" id="2838581"/>
    <lineage>
        <taxon>Bacteria</taxon>
        <taxon>Bacillati</taxon>
        <taxon>Bacillota</taxon>
        <taxon>Clostridia</taxon>
        <taxon>Eubacteriales</taxon>
        <taxon>Oscillospiraceae</taxon>
        <taxon>Faecalibacterium</taxon>
    </lineage>
</organism>
<dbReference type="InterPro" id="IPR008254">
    <property type="entry name" value="Flavodoxin/NO_synth"/>
</dbReference>
<dbReference type="SMART" id="SM00849">
    <property type="entry name" value="Lactamase_B"/>
    <property type="match status" value="1"/>
</dbReference>
<gene>
    <name evidence="3" type="ORF">H9890_06280</name>
</gene>
<dbReference type="InterPro" id="IPR036866">
    <property type="entry name" value="RibonucZ/Hydroxyglut_hydro"/>
</dbReference>
<reference evidence="3" key="2">
    <citation type="submission" date="2021-04" db="EMBL/GenBank/DDBJ databases">
        <authorList>
            <person name="Gilroy R."/>
        </authorList>
    </citation>
    <scope>NUCLEOTIDE SEQUENCE</scope>
    <source>
        <strain evidence="3">ChiHcolR34-3080</strain>
    </source>
</reference>
<evidence type="ECO:0000313" key="3">
    <source>
        <dbReference type="EMBL" id="HIW08991.1"/>
    </source>
</evidence>
<dbReference type="InterPro" id="IPR029039">
    <property type="entry name" value="Flavoprotein-like_sf"/>
</dbReference>
<evidence type="ECO:0000313" key="4">
    <source>
        <dbReference type="Proteomes" id="UP000823933"/>
    </source>
</evidence>
<dbReference type="PANTHER" id="PTHR43717">
    <property type="entry name" value="ANAEROBIC NITRIC OXIDE REDUCTASE FLAVORUBREDOXIN"/>
    <property type="match status" value="1"/>
</dbReference>
<feature type="domain" description="Flavodoxin-like" evidence="2">
    <location>
        <begin position="253"/>
        <end position="392"/>
    </location>
</feature>
<dbReference type="InterPro" id="IPR001279">
    <property type="entry name" value="Metallo-B-lactamas"/>
</dbReference>
<dbReference type="EMBL" id="DXHQ01000076">
    <property type="protein sequence ID" value="HIW08991.1"/>
    <property type="molecule type" value="Genomic_DNA"/>
</dbReference>
<dbReference type="Pfam" id="PF19583">
    <property type="entry name" value="ODP"/>
    <property type="match status" value="1"/>
</dbReference>
<dbReference type="Gene3D" id="3.40.50.360">
    <property type="match status" value="1"/>
</dbReference>
<dbReference type="PANTHER" id="PTHR43717:SF1">
    <property type="entry name" value="ANAEROBIC NITRIC OXIDE REDUCTASE FLAVORUBREDOXIN"/>
    <property type="match status" value="1"/>
</dbReference>
<dbReference type="SUPFAM" id="SSF56281">
    <property type="entry name" value="Metallo-hydrolase/oxidoreductase"/>
    <property type="match status" value="1"/>
</dbReference>
<dbReference type="InterPro" id="IPR045761">
    <property type="entry name" value="ODP_dom"/>
</dbReference>
<evidence type="ECO:0000256" key="1">
    <source>
        <dbReference type="ARBA" id="ARBA00007121"/>
    </source>
</evidence>